<evidence type="ECO:0000259" key="5">
    <source>
        <dbReference type="Pfam" id="PF00669"/>
    </source>
</evidence>
<evidence type="ECO:0000313" key="8">
    <source>
        <dbReference type="Proteomes" id="UP000001868"/>
    </source>
</evidence>
<feature type="domain" description="Flagellin C-terminal" evidence="6">
    <location>
        <begin position="229"/>
        <end position="308"/>
    </location>
</feature>
<keyword evidence="3 4" id="KW-0975">Bacterial flagellum</keyword>
<comment type="similarity">
    <text evidence="1 4">Belongs to the bacterial flagellin family.</text>
</comment>
<comment type="function">
    <text evidence="4">Flagellin is the subunit protein which polymerizes to form the filaments of bacterial flagella.</text>
</comment>
<dbReference type="Pfam" id="PF00700">
    <property type="entry name" value="Flagellin_C"/>
    <property type="match status" value="1"/>
</dbReference>
<organism evidence="7 8">
    <name type="scientific">Phenylobacterium zucineum (strain HLK1)</name>
    <dbReference type="NCBI Taxonomy" id="450851"/>
    <lineage>
        <taxon>Bacteria</taxon>
        <taxon>Pseudomonadati</taxon>
        <taxon>Pseudomonadota</taxon>
        <taxon>Alphaproteobacteria</taxon>
        <taxon>Caulobacterales</taxon>
        <taxon>Caulobacteraceae</taxon>
        <taxon>Phenylobacterium</taxon>
    </lineage>
</organism>
<dbReference type="SUPFAM" id="SSF64518">
    <property type="entry name" value="Phase 1 flagellin"/>
    <property type="match status" value="1"/>
</dbReference>
<dbReference type="GO" id="GO:0005576">
    <property type="term" value="C:extracellular region"/>
    <property type="evidence" value="ECO:0007669"/>
    <property type="project" value="UniProtKB-SubCell"/>
</dbReference>
<name>B4RG81_PHEZH</name>
<evidence type="ECO:0000313" key="7">
    <source>
        <dbReference type="EMBL" id="ACG77205.1"/>
    </source>
</evidence>
<keyword evidence="7" id="KW-0282">Flagellum</keyword>
<dbReference type="AlphaFoldDB" id="B4RG81"/>
<dbReference type="HOGENOM" id="CLU_058238_0_0_5"/>
<evidence type="ECO:0000256" key="2">
    <source>
        <dbReference type="ARBA" id="ARBA00011829"/>
    </source>
</evidence>
<reference evidence="7 8" key="1">
    <citation type="journal article" date="2008" name="BMC Genomics">
        <title>Complete genome of Phenylobacterium zucineum - a novel facultative intracellular bacterium isolated from human erythroleukemia cell line K562.</title>
        <authorList>
            <person name="Luo Y."/>
            <person name="Xu X."/>
            <person name="Ding Z."/>
            <person name="Liu Z."/>
            <person name="Zhang B."/>
            <person name="Yan Z."/>
            <person name="Sun J."/>
            <person name="Hu S."/>
            <person name="Hu X."/>
        </authorList>
    </citation>
    <scope>NUCLEOTIDE SEQUENCE [LARGE SCALE GENOMIC DNA]</scope>
    <source>
        <strain evidence="7 8">HLK1</strain>
    </source>
</reference>
<gene>
    <name evidence="7" type="ordered locus">PHZ_c0791</name>
</gene>
<dbReference type="InterPro" id="IPR001029">
    <property type="entry name" value="Flagellin_N"/>
</dbReference>
<dbReference type="PANTHER" id="PTHR42792">
    <property type="entry name" value="FLAGELLIN"/>
    <property type="match status" value="1"/>
</dbReference>
<dbReference type="STRING" id="450851.PHZ_c0791"/>
<comment type="subcellular location">
    <subcellularLocation>
        <location evidence="4">Secreted</location>
    </subcellularLocation>
    <subcellularLocation>
        <location evidence="4">Bacterial flagellum</location>
    </subcellularLocation>
</comment>
<proteinExistence type="inferred from homology"/>
<sequence>MVTRVSTPGNYAAVLANLLGAQQRQMQAGEKVSTQKNGTDLKDYARDAEMLTAMRSLKARIEVYQEQNTFIAERLSTQDTALNRIADAAQGVRQAIAEAIASGRVDTLMEDLEAQFRNAAEGMNARYGGKYLFAGGQVDTRPMTATALSDLTSGPPIANWFKNDSFLTSAKVDEATTVSTGILADDVGTDMLAAFQTIQAFHEGGSGPFTGAMTDAQRTFLEGQLATWDGVREDVTNVAARNGMIQKRVETVREDLKTRDNALAGMMGDITDADMAEAVAQLQQAQLSVQAAAHVFTTLQESSLLSILRP</sequence>
<dbReference type="OrthoDB" id="8477979at2"/>
<dbReference type="Proteomes" id="UP000001868">
    <property type="component" value="Chromosome"/>
</dbReference>
<protein>
    <recommendedName>
        <fullName evidence="4">Flagellin</fullName>
    </recommendedName>
</protein>
<dbReference type="Pfam" id="PF00669">
    <property type="entry name" value="Flagellin_N"/>
    <property type="match status" value="1"/>
</dbReference>
<feature type="domain" description="Flagellin N-terminal" evidence="5">
    <location>
        <begin position="5"/>
        <end position="135"/>
    </location>
</feature>
<keyword evidence="8" id="KW-1185">Reference proteome</keyword>
<evidence type="ECO:0000256" key="3">
    <source>
        <dbReference type="ARBA" id="ARBA00023143"/>
    </source>
</evidence>
<dbReference type="InterPro" id="IPR046358">
    <property type="entry name" value="Flagellin_C"/>
</dbReference>
<dbReference type="KEGG" id="pzu:PHZ_c0791"/>
<dbReference type="InterPro" id="IPR001492">
    <property type="entry name" value="Flagellin"/>
</dbReference>
<accession>B4RG81</accession>
<dbReference type="GO" id="GO:0005198">
    <property type="term" value="F:structural molecule activity"/>
    <property type="evidence" value="ECO:0007669"/>
    <property type="project" value="UniProtKB-UniRule"/>
</dbReference>
<evidence type="ECO:0000259" key="6">
    <source>
        <dbReference type="Pfam" id="PF00700"/>
    </source>
</evidence>
<keyword evidence="4" id="KW-0964">Secreted</keyword>
<keyword evidence="7" id="KW-0969">Cilium</keyword>
<comment type="subunit">
    <text evidence="2">In C.crescentus, the flagellar filament is composed of multiple flagellins of 29 kDa; 27 kDa and 25 kDa.</text>
</comment>
<dbReference type="EMBL" id="CP000747">
    <property type="protein sequence ID" value="ACG77205.1"/>
    <property type="molecule type" value="Genomic_DNA"/>
</dbReference>
<evidence type="ECO:0000256" key="4">
    <source>
        <dbReference type="RuleBase" id="RU362073"/>
    </source>
</evidence>
<dbReference type="Gene3D" id="1.20.1330.10">
    <property type="entry name" value="f41 fragment of flagellin, N-terminal domain"/>
    <property type="match status" value="1"/>
</dbReference>
<dbReference type="RefSeq" id="WP_012521353.1">
    <property type="nucleotide sequence ID" value="NC_011144.1"/>
</dbReference>
<dbReference type="PANTHER" id="PTHR42792:SF1">
    <property type="entry name" value="FLAGELLAR HOOK-ASSOCIATED PROTEIN 3"/>
    <property type="match status" value="1"/>
</dbReference>
<keyword evidence="7" id="KW-0966">Cell projection</keyword>
<dbReference type="GO" id="GO:0009288">
    <property type="term" value="C:bacterial-type flagellum"/>
    <property type="evidence" value="ECO:0007669"/>
    <property type="project" value="UniProtKB-SubCell"/>
</dbReference>
<dbReference type="eggNOG" id="COG1344">
    <property type="taxonomic scope" value="Bacteria"/>
</dbReference>
<evidence type="ECO:0000256" key="1">
    <source>
        <dbReference type="ARBA" id="ARBA00005709"/>
    </source>
</evidence>